<dbReference type="InterPro" id="IPR038883">
    <property type="entry name" value="AN11006-like"/>
</dbReference>
<gene>
    <name evidence="1" type="ORF">HO133_003808</name>
</gene>
<accession>A0A8H6CAW7</accession>
<proteinExistence type="predicted"/>
<dbReference type="RefSeq" id="XP_037149418.1">
    <property type="nucleotide sequence ID" value="XM_037294730.1"/>
</dbReference>
<reference evidence="1 2" key="1">
    <citation type="journal article" date="2020" name="Genomics">
        <title>Complete, high-quality genomes from long-read metagenomic sequencing of two wolf lichen thalli reveals enigmatic genome architecture.</title>
        <authorList>
            <person name="McKenzie S.K."/>
            <person name="Walston R.F."/>
            <person name="Allen J.L."/>
        </authorList>
    </citation>
    <scope>NUCLEOTIDE SEQUENCE [LARGE SCALE GENOMIC DNA]</scope>
    <source>
        <strain evidence="1">WasteWater1</strain>
    </source>
</reference>
<dbReference type="PANTHER" id="PTHR42085">
    <property type="entry name" value="F-BOX DOMAIN-CONTAINING PROTEIN"/>
    <property type="match status" value="1"/>
</dbReference>
<dbReference type="GeneID" id="59332219"/>
<evidence type="ECO:0000313" key="2">
    <source>
        <dbReference type="Proteomes" id="UP000593566"/>
    </source>
</evidence>
<sequence>MTKCVLHGIASKWPALSFIDRGPTSYEPVVPAITDHMHPPAMSSISVYGYDSEMLAVSDSLYFHHHSREPPKAEQLQASRPKGCPFLKLPYELRAHIYNYVLPSTTDHPDRGIVWLRATAAIWATNRLVYKECIRLIYGNPTFLIDIKFDKAEFLYQWVLPQRSLVPKRIFNFPDPIVARNRPLMRNFYVRVHQVDSYTGMIKYNYSNPEVLARGLRCQVNILCAFLKEMHEIRELRISYHGGNEESHAVLPLVMDPFWQLKRTKKVTVEDPGLVNEALRTRLQEHLTDAYTKNSLMRLPLELREHVYRHALPHTLSTGTGDKKVITWYPGDISILGTCRQVNVEATRVLYATNEFEFSWMLKYPSEHDWQEEVSNCSDYLERSKS</sequence>
<keyword evidence="2" id="KW-1185">Reference proteome</keyword>
<comment type="caution">
    <text evidence="1">The sequence shown here is derived from an EMBL/GenBank/DDBJ whole genome shotgun (WGS) entry which is preliminary data.</text>
</comment>
<dbReference type="EMBL" id="JACCJB010000018">
    <property type="protein sequence ID" value="KAF6219983.1"/>
    <property type="molecule type" value="Genomic_DNA"/>
</dbReference>
<dbReference type="PANTHER" id="PTHR42085:SF7">
    <property type="entry name" value="F-BOX DOMAIN-CONTAINING PROTEIN"/>
    <property type="match status" value="1"/>
</dbReference>
<evidence type="ECO:0000313" key="1">
    <source>
        <dbReference type="EMBL" id="KAF6219983.1"/>
    </source>
</evidence>
<name>A0A8H6CAW7_9LECA</name>
<organism evidence="1 2">
    <name type="scientific">Letharia lupina</name>
    <dbReference type="NCBI Taxonomy" id="560253"/>
    <lineage>
        <taxon>Eukaryota</taxon>
        <taxon>Fungi</taxon>
        <taxon>Dikarya</taxon>
        <taxon>Ascomycota</taxon>
        <taxon>Pezizomycotina</taxon>
        <taxon>Lecanoromycetes</taxon>
        <taxon>OSLEUM clade</taxon>
        <taxon>Lecanoromycetidae</taxon>
        <taxon>Lecanorales</taxon>
        <taxon>Lecanorineae</taxon>
        <taxon>Parmeliaceae</taxon>
        <taxon>Letharia</taxon>
    </lineage>
</organism>
<protein>
    <submittedName>
        <fullName evidence="1">Uncharacterized protein</fullName>
    </submittedName>
</protein>
<dbReference type="Proteomes" id="UP000593566">
    <property type="component" value="Unassembled WGS sequence"/>
</dbReference>
<dbReference type="AlphaFoldDB" id="A0A8H6CAW7"/>